<reference evidence="3" key="1">
    <citation type="journal article" date="2018" name="Front. Microbiol.">
        <title>Genome-Based Analysis Reveals the Taxonomy and Diversity of the Family Idiomarinaceae.</title>
        <authorList>
            <person name="Liu Y."/>
            <person name="Lai Q."/>
            <person name="Shao Z."/>
        </authorList>
    </citation>
    <scope>NUCLEOTIDE SEQUENCE [LARGE SCALE GENOMIC DNA]</scope>
    <source>
        <strain evidence="3">PIM1</strain>
    </source>
</reference>
<dbReference type="InterPro" id="IPR024047">
    <property type="entry name" value="MM3350-like_sf"/>
</dbReference>
<dbReference type="EMBL" id="PIPZ01000008">
    <property type="protein sequence ID" value="RUO57900.1"/>
    <property type="molecule type" value="Genomic_DNA"/>
</dbReference>
<keyword evidence="3" id="KW-1185">Reference proteome</keyword>
<feature type="domain" description="Plasmid pRiA4b Orf3-like" evidence="1">
    <location>
        <begin position="5"/>
        <end position="136"/>
    </location>
</feature>
<proteinExistence type="predicted"/>
<name>A0A432YA93_9GAMM</name>
<evidence type="ECO:0000259" key="1">
    <source>
        <dbReference type="Pfam" id="PF07929"/>
    </source>
</evidence>
<dbReference type="Proteomes" id="UP000288127">
    <property type="component" value="Unassembled WGS sequence"/>
</dbReference>
<dbReference type="PANTHER" id="PTHR41878">
    <property type="entry name" value="LEXA REPRESSOR-RELATED"/>
    <property type="match status" value="1"/>
</dbReference>
<dbReference type="InterPro" id="IPR012912">
    <property type="entry name" value="Plasmid_pRiA4b_Orf3-like"/>
</dbReference>
<dbReference type="Pfam" id="PF07929">
    <property type="entry name" value="PRiA4_ORF3"/>
    <property type="match status" value="1"/>
</dbReference>
<dbReference type="PANTHER" id="PTHR41878:SF1">
    <property type="entry name" value="TNPR PROTEIN"/>
    <property type="match status" value="1"/>
</dbReference>
<dbReference type="RefSeq" id="WP_126760503.1">
    <property type="nucleotide sequence ID" value="NZ_PIPZ01000008.1"/>
</dbReference>
<evidence type="ECO:0000313" key="3">
    <source>
        <dbReference type="Proteomes" id="UP000288127"/>
    </source>
</evidence>
<comment type="caution">
    <text evidence="2">The sequence shown here is derived from an EMBL/GenBank/DDBJ whole genome shotgun (WGS) entry which is preliminary data.</text>
</comment>
<accession>A0A432YA93</accession>
<dbReference type="AlphaFoldDB" id="A0A432YA93"/>
<evidence type="ECO:0000313" key="2">
    <source>
        <dbReference type="EMBL" id="RUO57900.1"/>
    </source>
</evidence>
<organism evidence="2 3">
    <name type="scientific">Pseudidiomarina marina</name>
    <dbReference type="NCBI Taxonomy" id="502366"/>
    <lineage>
        <taxon>Bacteria</taxon>
        <taxon>Pseudomonadati</taxon>
        <taxon>Pseudomonadota</taxon>
        <taxon>Gammaproteobacteria</taxon>
        <taxon>Alteromonadales</taxon>
        <taxon>Idiomarinaceae</taxon>
        <taxon>Pseudidiomarina</taxon>
    </lineage>
</organism>
<sequence>MPKYIDLEITINDTPYPITRTLRVPAATDLHQLHYYIQLAMGWELSHLHLFTTTIGKFTDYFDDFEPSEDQPEFGIKITDVLPRKGSSMTYLYDFGDDWKHTIRHIGSVIDANERGVRLRNAIGACPKEDSGGVWNLPQRSTRKPDLTLIQQRLDEFYRLTVTDGEAPQPAFCKVHGFDQLDEDTEQFRHPLSNAADQAMRFHIYDTIEDLYGFEHLQPFDNDPFGYRPLHIQAPPVELAKDAPIVRAVMPMLIDMLSKQIKYTSSGYLPVKYVKAMFAELSDNRYPMIRELQRYQPSSESVVKAATVLRHILLMSGLVETTKTTMGLTLKGLELVAMRDYAQLYLELLEATLRKFNWGCITYSNECPLQQSAAPIMLLQSSLLLPQTPVSDEMLYDLLAGIVAGIMREPIERKIWHEEDEDPRKLLFRQRYCYFFGLLGIWEHEAKPNFLAAITESRQISVTELGRSLIGFEREANVR</sequence>
<dbReference type="OrthoDB" id="9816539at2"/>
<protein>
    <recommendedName>
        <fullName evidence="1">Plasmid pRiA4b Orf3-like domain-containing protein</fullName>
    </recommendedName>
</protein>
<dbReference type="SUPFAM" id="SSF159941">
    <property type="entry name" value="MM3350-like"/>
    <property type="match status" value="1"/>
</dbReference>
<gene>
    <name evidence="2" type="ORF">CWI76_11605</name>
</gene>
<dbReference type="Gene3D" id="3.10.290.30">
    <property type="entry name" value="MM3350-like"/>
    <property type="match status" value="1"/>
</dbReference>